<evidence type="ECO:0000313" key="1">
    <source>
        <dbReference type="EMBL" id="KIM58279.1"/>
    </source>
</evidence>
<organism evidence="1 2">
    <name type="scientific">Scleroderma citrinum Foug A</name>
    <dbReference type="NCBI Taxonomy" id="1036808"/>
    <lineage>
        <taxon>Eukaryota</taxon>
        <taxon>Fungi</taxon>
        <taxon>Dikarya</taxon>
        <taxon>Basidiomycota</taxon>
        <taxon>Agaricomycotina</taxon>
        <taxon>Agaricomycetes</taxon>
        <taxon>Agaricomycetidae</taxon>
        <taxon>Boletales</taxon>
        <taxon>Sclerodermatineae</taxon>
        <taxon>Sclerodermataceae</taxon>
        <taxon>Scleroderma</taxon>
    </lineage>
</organism>
<sequence>YFTILKEDLTKAEGKILFTSDIWTDENYCPFIAITTHWISKDNTDHAGSLKLKSGLIAFHYIPSTHSGLNLTMIIL</sequence>
<proteinExistence type="predicted"/>
<reference evidence="1 2" key="1">
    <citation type="submission" date="2014-04" db="EMBL/GenBank/DDBJ databases">
        <authorList>
            <consortium name="DOE Joint Genome Institute"/>
            <person name="Kuo A."/>
            <person name="Kohler A."/>
            <person name="Nagy L.G."/>
            <person name="Floudas D."/>
            <person name="Copeland A."/>
            <person name="Barry K.W."/>
            <person name="Cichocki N."/>
            <person name="Veneault-Fourrey C."/>
            <person name="LaButti K."/>
            <person name="Lindquist E.A."/>
            <person name="Lipzen A."/>
            <person name="Lundell T."/>
            <person name="Morin E."/>
            <person name="Murat C."/>
            <person name="Sun H."/>
            <person name="Tunlid A."/>
            <person name="Henrissat B."/>
            <person name="Grigoriev I.V."/>
            <person name="Hibbett D.S."/>
            <person name="Martin F."/>
            <person name="Nordberg H.P."/>
            <person name="Cantor M.N."/>
            <person name="Hua S.X."/>
        </authorList>
    </citation>
    <scope>NUCLEOTIDE SEQUENCE [LARGE SCALE GENOMIC DNA]</scope>
    <source>
        <strain evidence="1 2">Foug A</strain>
    </source>
</reference>
<keyword evidence="2" id="KW-1185">Reference proteome</keyword>
<dbReference type="OrthoDB" id="2682078at2759"/>
<gene>
    <name evidence="1" type="ORF">SCLCIDRAFT_91816</name>
</gene>
<feature type="non-terminal residue" evidence="1">
    <location>
        <position position="76"/>
    </location>
</feature>
<name>A0A0C3DQ00_9AGAM</name>
<dbReference type="Proteomes" id="UP000053989">
    <property type="component" value="Unassembled WGS sequence"/>
</dbReference>
<evidence type="ECO:0000313" key="2">
    <source>
        <dbReference type="Proteomes" id="UP000053989"/>
    </source>
</evidence>
<protein>
    <recommendedName>
        <fullName evidence="3">HAT C-terminal dimerisation domain-containing protein</fullName>
    </recommendedName>
</protein>
<dbReference type="InParanoid" id="A0A0C3DQ00"/>
<dbReference type="HOGENOM" id="CLU_155624_0_0_1"/>
<dbReference type="AlphaFoldDB" id="A0A0C3DQ00"/>
<evidence type="ECO:0008006" key="3">
    <source>
        <dbReference type="Google" id="ProtNLM"/>
    </source>
</evidence>
<accession>A0A0C3DQ00</accession>
<feature type="non-terminal residue" evidence="1">
    <location>
        <position position="1"/>
    </location>
</feature>
<reference evidence="2" key="2">
    <citation type="submission" date="2015-01" db="EMBL/GenBank/DDBJ databases">
        <title>Evolutionary Origins and Diversification of the Mycorrhizal Mutualists.</title>
        <authorList>
            <consortium name="DOE Joint Genome Institute"/>
            <consortium name="Mycorrhizal Genomics Consortium"/>
            <person name="Kohler A."/>
            <person name="Kuo A."/>
            <person name="Nagy L.G."/>
            <person name="Floudas D."/>
            <person name="Copeland A."/>
            <person name="Barry K.W."/>
            <person name="Cichocki N."/>
            <person name="Veneault-Fourrey C."/>
            <person name="LaButti K."/>
            <person name="Lindquist E.A."/>
            <person name="Lipzen A."/>
            <person name="Lundell T."/>
            <person name="Morin E."/>
            <person name="Murat C."/>
            <person name="Riley R."/>
            <person name="Ohm R."/>
            <person name="Sun H."/>
            <person name="Tunlid A."/>
            <person name="Henrissat B."/>
            <person name="Grigoriev I.V."/>
            <person name="Hibbett D.S."/>
            <person name="Martin F."/>
        </authorList>
    </citation>
    <scope>NUCLEOTIDE SEQUENCE [LARGE SCALE GENOMIC DNA]</scope>
    <source>
        <strain evidence="2">Foug A</strain>
    </source>
</reference>
<dbReference type="EMBL" id="KN822088">
    <property type="protein sequence ID" value="KIM58279.1"/>
    <property type="molecule type" value="Genomic_DNA"/>
</dbReference>